<dbReference type="Pfam" id="PF01094">
    <property type="entry name" value="ANF_receptor"/>
    <property type="match status" value="1"/>
</dbReference>
<comment type="similarity">
    <text evidence="2">Belongs to the glutamate-gated ion channel (TC 1.A.10.1) family.</text>
</comment>
<evidence type="ECO:0000256" key="15">
    <source>
        <dbReference type="ARBA" id="ARBA00034100"/>
    </source>
</evidence>
<feature type="disulfide bond" evidence="18">
    <location>
        <begin position="1413"/>
        <end position="1467"/>
    </location>
</feature>
<dbReference type="Proteomes" id="UP001153620">
    <property type="component" value="Chromosome 3"/>
</dbReference>
<feature type="compositionally biased region" description="Polar residues" evidence="19">
    <location>
        <begin position="399"/>
        <end position="409"/>
    </location>
</feature>
<feature type="compositionally biased region" description="Polar residues" evidence="19">
    <location>
        <begin position="1927"/>
        <end position="1938"/>
    </location>
</feature>
<dbReference type="InterPro" id="IPR001828">
    <property type="entry name" value="ANF_lig-bd_rcpt"/>
</dbReference>
<comment type="subcellular location">
    <subcellularLocation>
        <location evidence="1">Cell membrane</location>
        <topology evidence="1">Multi-pass membrane protein</topology>
    </subcellularLocation>
    <subcellularLocation>
        <location evidence="15">Postsynaptic cell membrane</location>
    </subcellularLocation>
</comment>
<evidence type="ECO:0000256" key="12">
    <source>
        <dbReference type="ARBA" id="ARBA00023257"/>
    </source>
</evidence>
<feature type="region of interest" description="Disordered" evidence="19">
    <location>
        <begin position="394"/>
        <end position="445"/>
    </location>
</feature>
<feature type="compositionally biased region" description="Basic residues" evidence="19">
    <location>
        <begin position="1775"/>
        <end position="1785"/>
    </location>
</feature>
<evidence type="ECO:0000313" key="24">
    <source>
        <dbReference type="Proteomes" id="UP001153620"/>
    </source>
</evidence>
<reference evidence="23" key="1">
    <citation type="submission" date="2022-01" db="EMBL/GenBank/DDBJ databases">
        <authorList>
            <person name="King R."/>
        </authorList>
    </citation>
    <scope>NUCLEOTIDE SEQUENCE</scope>
</reference>
<feature type="compositionally biased region" description="Polar residues" evidence="19">
    <location>
        <begin position="860"/>
        <end position="872"/>
    </location>
</feature>
<keyword evidence="13" id="KW-1071">Ligand-gated ion channel</keyword>
<dbReference type="Pfam" id="PF00060">
    <property type="entry name" value="Lig_chan"/>
    <property type="match status" value="1"/>
</dbReference>
<dbReference type="GO" id="GO:0015276">
    <property type="term" value="F:ligand-gated monoatomic ion channel activity"/>
    <property type="evidence" value="ECO:0007669"/>
    <property type="project" value="InterPro"/>
</dbReference>
<feature type="compositionally biased region" description="Basic and acidic residues" evidence="19">
    <location>
        <begin position="1147"/>
        <end position="1160"/>
    </location>
</feature>
<dbReference type="PRINTS" id="PR00177">
    <property type="entry name" value="NMDARECEPTOR"/>
</dbReference>
<protein>
    <recommendedName>
        <fullName evidence="22">Ionotropic glutamate receptor C-terminal domain-containing protein</fullName>
    </recommendedName>
</protein>
<dbReference type="InterPro" id="IPR019594">
    <property type="entry name" value="Glu/Gly-bd"/>
</dbReference>
<evidence type="ECO:0000256" key="19">
    <source>
        <dbReference type="SAM" id="MobiDB-lite"/>
    </source>
</evidence>
<keyword evidence="14" id="KW-0407">Ion channel</keyword>
<dbReference type="EMBL" id="OU895879">
    <property type="protein sequence ID" value="CAG9807664.1"/>
    <property type="molecule type" value="Genomic_DNA"/>
</dbReference>
<feature type="compositionally biased region" description="Polar residues" evidence="19">
    <location>
        <begin position="1626"/>
        <end position="1647"/>
    </location>
</feature>
<keyword evidence="8" id="KW-0406">Ion transport</keyword>
<keyword evidence="9 20" id="KW-0472">Membrane</keyword>
<feature type="transmembrane region" description="Helical" evidence="20">
    <location>
        <begin position="1309"/>
        <end position="1334"/>
    </location>
</feature>
<dbReference type="PANTHER" id="PTHR18966">
    <property type="entry name" value="IONOTROPIC GLUTAMATE RECEPTOR"/>
    <property type="match status" value="1"/>
</dbReference>
<feature type="transmembrane region" description="Helical" evidence="20">
    <location>
        <begin position="1280"/>
        <end position="1297"/>
    </location>
</feature>
<evidence type="ECO:0000256" key="7">
    <source>
        <dbReference type="ARBA" id="ARBA00023018"/>
    </source>
</evidence>
<dbReference type="SMART" id="SM00079">
    <property type="entry name" value="PBPe"/>
    <property type="match status" value="1"/>
</dbReference>
<feature type="region of interest" description="Disordered" evidence="19">
    <location>
        <begin position="1604"/>
        <end position="1649"/>
    </location>
</feature>
<dbReference type="InterPro" id="IPR015683">
    <property type="entry name" value="Ionotropic_Glu_rcpt"/>
</dbReference>
<evidence type="ECO:0000256" key="17">
    <source>
        <dbReference type="PIRSR" id="PIRSR601508-2"/>
    </source>
</evidence>
<feature type="region of interest" description="Disordered" evidence="19">
    <location>
        <begin position="335"/>
        <end position="364"/>
    </location>
</feature>
<evidence type="ECO:0000256" key="9">
    <source>
        <dbReference type="ARBA" id="ARBA00023136"/>
    </source>
</evidence>
<keyword evidence="6 20" id="KW-1133">Transmembrane helix</keyword>
<evidence type="ECO:0000256" key="6">
    <source>
        <dbReference type="ARBA" id="ARBA00022989"/>
    </source>
</evidence>
<feature type="compositionally biased region" description="Low complexity" evidence="19">
    <location>
        <begin position="427"/>
        <end position="439"/>
    </location>
</feature>
<feature type="compositionally biased region" description="Acidic residues" evidence="19">
    <location>
        <begin position="508"/>
        <end position="518"/>
    </location>
</feature>
<keyword evidence="21" id="KW-0732">Signal</keyword>
<feature type="compositionally biased region" description="Low complexity" evidence="19">
    <location>
        <begin position="1939"/>
        <end position="1967"/>
    </location>
</feature>
<feature type="chain" id="PRO_5040224406" description="Ionotropic glutamate receptor C-terminal domain-containing protein" evidence="21">
    <location>
        <begin position="27"/>
        <end position="2004"/>
    </location>
</feature>
<feature type="binding site" evidence="16">
    <location>
        <position position="1193"/>
    </location>
    <ligand>
        <name>L-glutamate</name>
        <dbReference type="ChEBI" id="CHEBI:29985"/>
    </ligand>
</feature>
<dbReference type="InterPro" id="IPR001508">
    <property type="entry name" value="Iono_Glu_rcpt_met"/>
</dbReference>
<evidence type="ECO:0000256" key="18">
    <source>
        <dbReference type="PIRSR" id="PIRSR601508-3"/>
    </source>
</evidence>
<evidence type="ECO:0000256" key="11">
    <source>
        <dbReference type="ARBA" id="ARBA00023180"/>
    </source>
</evidence>
<sequence>MTHNNPLLPFLLISLISTSSIIYANGESNNNDEPKIEALSHAKIPITSSSSSSLTNGNYPIFPERTDAVYFVVAVSGGIKNWGRVLARTLLDIGDVFSSPTGPPLRPIYVDLPANGRFSAKVLTALCDQIDGIPISGIVVVGDGQAARSIALSGNAMKVPVLWAKGGTAQLQENSETQNYLQATLQPSAKEILEAIRAIFLQTHWHSFFVLSDIGSTMVLGGNLGQILKKSPLAPTILPLSNNKDNKDEVFRQLAKISRSTRGIVLLLCDLNVARRIMSEATRLKMTGGHFIWIWADTSSTAEFFQAFEMTSDDREQQMSSKGNYDDFSNRKQKQNLNSRQYHQQQTTNGNNRRNNQTKYKSINSNRFHHIIGLRKPNDESFIDEREVLKFVNDDPRSNRNNLHQSTVSDIIPLKDKRKDQKKVTTTDKNNNNKKVTQDSSQNSKTFADDLVSSIENEKTANNLNIKNINSNEFNAFYYDPYEQQRPNQNRMDVDDENLPENIFGGSDFDESTDEEPVYYDYDKINPFQPNTNPAASATSTVPSTSTRRMDSTTSKPIDKLKVSSSKAPNRQVEDPRPTSSSTQKPETITQQSPKLNGDDLDLENYSDTSNDSKAKRADNFHPQFNISSHVFFHHFKDFPVGLLALRHIKMNVDRVFVRSAIRLFASTWARVERNEEIRFGNSKSEYSGKIHGSGRSYYNDYGENINNRNNNNKMKSKAHVNNRNDPIRRKFKRDAQMDENIESKTETATTDFHIKKRSISTLVNSRLNNTNLIKNINNKSSEHVSGLKTQQLHSSDVEMKSNIDNFSHKNNSYNKTVSRNVQQLEKASYVPSNGDDEKEIKLKKRPDTWWSPNILRGGSITNSPSSGNVRNNQDKIKATGTPQYKGGCFGSPSRSDLKRSEVFARYLREAVTLVLSGKTLPSGNMEKALISNFEILNLVPTNNKVEVYNDKDSTMKSSTITQTNPESTKWRRVGLVLGRKVHLDTIVWPGGDIVVSGLSARARSVFRVVTSLSPPFVMESNLDEDGLCLRGLPCHRLPTSDKHNLTIMFNSIETNERFVEDAVEHGNQIPMNEDHKSNDKLSYKTRCCYGLSMDLLDNIASELGFGYILYIVGDELFGSKQIISKKSGIQTSSHEFNRSHGPIQEQLRERDKADRERSSRRFNKKQHEQSQWNGIIGDLVAGSADMSFAPLSVSKTRAEVIDFSAPYFHSGVSLLAAPKVKTDIPLLAFLMPFSPELWIAVFIWLNLTAIAVAIYEWLSPFGLNPWGRQRSKNFSLSSALWVMWGLLFGHLVAFKAPKSWPNKFLINVWGGFSVIFIASYTANIAALIAGLFFHNAASIQDTSLMTQRVGIPRASAAESYVQRNDKHLWERMKKYTFSSIDEGIQGLKNGTIDLLMADTPILDYYRGSDHGCNLRRIGENFIEDTYAIGMSKGFPLKESISALIAKYSSNGYLDILVEKWYGGLPCYRDENEIEIVQPRPLGVAAVAGVFLLLGLGMILGVFILIFEHLFFKYYLPILRHTPKGSVWRSRNLMFFSQKLYRFINCVELVSPHHAARELVHTLRKGHITSLFQKSVKRKEDEQRRRRKSKAQFFEMIQEIRRVQQEEKEQPQIPKLEVVEEVDSPATPNMPSSPNPDIQSIASSATSVKPKASPKLRLFSIKRDGHSRSNSSSLNVRRFSTDSILGERLDTIGRRLSRDIANDLANSPPDLGHRFETFGKTTGANKFDTFSGKTGITKSADSLDKQSSHEKSKYDTFSGSVDATSEEKPELPAKRSQKGKQKRRPLSVDTYSTVSENKSQVTFENQSTLPLRDPLREPVKRESFRETLHPAIFQIDRSKAVLRDKLHEELKEKYGVDQKLLKAKPPKVPSINNRPPLRSQNPNDSFLKVQSNDSLNIRPIPSPRSSKPRKFSQDDDDDDEGLDPTYATIQPRNKSPRLSSSSSQQQQQNSHSINNNTTIPGNGNNIPLGRLSKEDLLHLSHRTESEIHEFLNGGRKTASKADPP</sequence>
<keyword evidence="3" id="KW-0813">Transport</keyword>
<feature type="compositionally biased region" description="Low complexity" evidence="19">
    <location>
        <begin position="344"/>
        <end position="358"/>
    </location>
</feature>
<feature type="compositionally biased region" description="Polar residues" evidence="19">
    <location>
        <begin position="578"/>
        <end position="595"/>
    </location>
</feature>
<feature type="binding site" evidence="16">
    <location>
        <position position="1198"/>
    </location>
    <ligand>
        <name>L-glutamate</name>
        <dbReference type="ChEBI" id="CHEBI:29985"/>
    </ligand>
</feature>
<dbReference type="GO" id="GO:0038023">
    <property type="term" value="F:signaling receptor activity"/>
    <property type="evidence" value="ECO:0007669"/>
    <property type="project" value="InterPro"/>
</dbReference>
<evidence type="ECO:0000256" key="4">
    <source>
        <dbReference type="ARBA" id="ARBA00022475"/>
    </source>
</evidence>
<keyword evidence="4" id="KW-1003">Cell membrane</keyword>
<gene>
    <name evidence="23" type="ORF">CHIRRI_LOCUS10510</name>
</gene>
<keyword evidence="11" id="KW-0325">Glycoprotein</keyword>
<dbReference type="SUPFAM" id="SSF53822">
    <property type="entry name" value="Periplasmic binding protein-like I"/>
    <property type="match status" value="1"/>
</dbReference>
<evidence type="ECO:0000256" key="2">
    <source>
        <dbReference type="ARBA" id="ARBA00008685"/>
    </source>
</evidence>
<evidence type="ECO:0000256" key="10">
    <source>
        <dbReference type="ARBA" id="ARBA00023170"/>
    </source>
</evidence>
<feature type="compositionally biased region" description="Polar residues" evidence="19">
    <location>
        <begin position="1731"/>
        <end position="1740"/>
    </location>
</feature>
<feature type="signal peptide" evidence="21">
    <location>
        <begin position="1"/>
        <end position="26"/>
    </location>
</feature>
<evidence type="ECO:0000256" key="13">
    <source>
        <dbReference type="ARBA" id="ARBA00023286"/>
    </source>
</evidence>
<evidence type="ECO:0000259" key="22">
    <source>
        <dbReference type="SMART" id="SM00079"/>
    </source>
</evidence>
<dbReference type="Pfam" id="PF10613">
    <property type="entry name" value="Lig_chan-Glu_bd"/>
    <property type="match status" value="1"/>
</dbReference>
<keyword evidence="12" id="KW-0628">Postsynaptic cell membrane</keyword>
<feature type="transmembrane region" description="Helical" evidence="20">
    <location>
        <begin position="1238"/>
        <end position="1259"/>
    </location>
</feature>
<dbReference type="Gene3D" id="1.10.287.70">
    <property type="match status" value="1"/>
</dbReference>
<evidence type="ECO:0000256" key="21">
    <source>
        <dbReference type="SAM" id="SignalP"/>
    </source>
</evidence>
<dbReference type="OrthoDB" id="5984008at2759"/>
<dbReference type="FunFam" id="3.40.190.10:FF:000324">
    <property type="entry name" value="Predicted protein"/>
    <property type="match status" value="1"/>
</dbReference>
<feature type="region of interest" description="Disordered" evidence="19">
    <location>
        <begin position="1857"/>
        <end position="1970"/>
    </location>
</feature>
<proteinExistence type="inferred from homology"/>
<dbReference type="GO" id="GO:0045211">
    <property type="term" value="C:postsynaptic membrane"/>
    <property type="evidence" value="ECO:0007669"/>
    <property type="project" value="UniProtKB-SubCell"/>
</dbReference>
<feature type="binding site" evidence="16">
    <location>
        <position position="1399"/>
    </location>
    <ligand>
        <name>L-glutamate</name>
        <dbReference type="ChEBI" id="CHEBI:29985"/>
    </ligand>
</feature>
<evidence type="ECO:0000256" key="1">
    <source>
        <dbReference type="ARBA" id="ARBA00004651"/>
    </source>
</evidence>
<dbReference type="InterPro" id="IPR001320">
    <property type="entry name" value="Iontro_rcpt_C"/>
</dbReference>
<accession>A0A9N9S3T3</accession>
<keyword evidence="7" id="KW-0770">Synapse</keyword>
<keyword evidence="10" id="KW-0675">Receptor</keyword>
<feature type="binding site" evidence="16">
    <location>
        <position position="1191"/>
    </location>
    <ligand>
        <name>L-glutamate</name>
        <dbReference type="ChEBI" id="CHEBI:29985"/>
    </ligand>
</feature>
<feature type="compositionally biased region" description="Low complexity" evidence="19">
    <location>
        <begin position="530"/>
        <end position="555"/>
    </location>
</feature>
<feature type="compositionally biased region" description="Basic and acidic residues" evidence="19">
    <location>
        <begin position="1741"/>
        <end position="1754"/>
    </location>
</feature>
<feature type="compositionally biased region" description="Polar residues" evidence="19">
    <location>
        <begin position="1870"/>
        <end position="1895"/>
    </location>
</feature>
<feature type="region of interest" description="Disordered" evidence="19">
    <location>
        <begin position="1722"/>
        <end position="1816"/>
    </location>
</feature>
<name>A0A9N9S3T3_9DIPT</name>
<evidence type="ECO:0000256" key="14">
    <source>
        <dbReference type="ARBA" id="ARBA00023303"/>
    </source>
</evidence>
<feature type="region of interest" description="Disordered" evidence="19">
    <location>
        <begin position="1131"/>
        <end position="1170"/>
    </location>
</feature>
<evidence type="ECO:0000256" key="3">
    <source>
        <dbReference type="ARBA" id="ARBA00022448"/>
    </source>
</evidence>
<dbReference type="Gene3D" id="3.40.190.10">
    <property type="entry name" value="Periplasmic binding protein-like II"/>
    <property type="match status" value="1"/>
</dbReference>
<evidence type="ECO:0000256" key="5">
    <source>
        <dbReference type="ARBA" id="ARBA00022692"/>
    </source>
</evidence>
<keyword evidence="18" id="KW-1015">Disulfide bond</keyword>
<feature type="domain" description="Ionotropic glutamate receptor C-terminal" evidence="22">
    <location>
        <begin position="1081"/>
        <end position="1464"/>
    </location>
</feature>
<feature type="region of interest" description="Disordered" evidence="19">
    <location>
        <begin position="854"/>
        <end position="892"/>
    </location>
</feature>
<dbReference type="FunFam" id="1.10.287.70:FF:000191">
    <property type="entry name" value="Glutamate receptor ionotropic, NMDA 3A"/>
    <property type="match status" value="1"/>
</dbReference>
<feature type="compositionally biased region" description="Basic and acidic residues" evidence="19">
    <location>
        <begin position="413"/>
        <end position="426"/>
    </location>
</feature>
<feature type="region of interest" description="Disordered" evidence="19">
    <location>
        <begin position="1985"/>
        <end position="2004"/>
    </location>
</feature>
<feature type="site" description="Interaction with the cone snail toxin Con-ikot-ikot" evidence="17">
    <location>
        <position position="1447"/>
    </location>
</feature>
<dbReference type="SUPFAM" id="SSF53850">
    <property type="entry name" value="Periplasmic binding protein-like II"/>
    <property type="match status" value="1"/>
</dbReference>
<feature type="transmembrane region" description="Helical" evidence="20">
    <location>
        <begin position="1482"/>
        <end position="1507"/>
    </location>
</feature>
<keyword evidence="5 20" id="KW-0812">Transmembrane</keyword>
<reference evidence="23" key="2">
    <citation type="submission" date="2022-10" db="EMBL/GenBank/DDBJ databases">
        <authorList>
            <consortium name="ENA_rothamsted_submissions"/>
            <consortium name="culmorum"/>
            <person name="King R."/>
        </authorList>
    </citation>
    <scope>NUCLEOTIDE SEQUENCE</scope>
</reference>
<evidence type="ECO:0000313" key="23">
    <source>
        <dbReference type="EMBL" id="CAG9807664.1"/>
    </source>
</evidence>
<evidence type="ECO:0000256" key="20">
    <source>
        <dbReference type="SAM" id="Phobius"/>
    </source>
</evidence>
<feature type="region of interest" description="Disordered" evidence="19">
    <location>
        <begin position="486"/>
        <end position="617"/>
    </location>
</feature>
<dbReference type="Gene3D" id="3.40.50.2300">
    <property type="match status" value="1"/>
</dbReference>
<keyword evidence="24" id="KW-1185">Reference proteome</keyword>
<feature type="compositionally biased region" description="Polar residues" evidence="19">
    <location>
        <begin position="1789"/>
        <end position="1809"/>
    </location>
</feature>
<dbReference type="InterPro" id="IPR028082">
    <property type="entry name" value="Peripla_BP_I"/>
</dbReference>
<evidence type="ECO:0000256" key="16">
    <source>
        <dbReference type="PIRSR" id="PIRSR601508-1"/>
    </source>
</evidence>
<organism evidence="23 24">
    <name type="scientific">Chironomus riparius</name>
    <dbReference type="NCBI Taxonomy" id="315576"/>
    <lineage>
        <taxon>Eukaryota</taxon>
        <taxon>Metazoa</taxon>
        <taxon>Ecdysozoa</taxon>
        <taxon>Arthropoda</taxon>
        <taxon>Hexapoda</taxon>
        <taxon>Insecta</taxon>
        <taxon>Pterygota</taxon>
        <taxon>Neoptera</taxon>
        <taxon>Endopterygota</taxon>
        <taxon>Diptera</taxon>
        <taxon>Nematocera</taxon>
        <taxon>Chironomoidea</taxon>
        <taxon>Chironomidae</taxon>
        <taxon>Chironominae</taxon>
        <taxon>Chironomus</taxon>
    </lineage>
</organism>
<evidence type="ECO:0000256" key="8">
    <source>
        <dbReference type="ARBA" id="ARBA00023065"/>
    </source>
</evidence>